<protein>
    <recommendedName>
        <fullName evidence="3">Capsule biosynthesis protein CapK</fullName>
    </recommendedName>
</protein>
<sequence>MLTLCRAPAEPCLDNMDYHDWLLQRYYSCRRWVPERLLYHADYFRVRRLLAADSPKLVAAAVAQRLRHVLGSAVAHVPFYRRSVRLSNAQLANEAPLDLLQCFPPIDKAQVMACQGDFLDERFDPRRLHYVTSGGSSGQGIGMWRSKRLADIEKAFFAHEWAQFGFCMHRSRTLRIGADARLPVHEGPARVVGNRLMLSPYHLTARHRAAIVDAIARFRPLYVHAYPSSAATLAELIEPDRPRLRLGVRAVLLASEPATDQQLAAIAGLFGCPISINYGLTERTGLAFATHWRGSTGPYHFEPLYAVHENLAATGARQSHGAIDSHEIVGTSLWNDLMPLIRYRSGDFGTLDATGFCHAIDGRAQEFLLSRDGNRIPGLSIVIDEATWDFVRLYQVRQRTPGAITLCVVARAGRLSAAQKQFVLAAQLRRWGGWFDIGIEEVDDIPLAANGKRQLVVTEVASEVANKVASDGS</sequence>
<dbReference type="Proteomes" id="UP000228593">
    <property type="component" value="Unassembled WGS sequence"/>
</dbReference>
<dbReference type="Gene3D" id="3.40.50.12780">
    <property type="entry name" value="N-terminal domain of ligase-like"/>
    <property type="match status" value="1"/>
</dbReference>
<dbReference type="SUPFAM" id="SSF56801">
    <property type="entry name" value="Acetyl-CoA synthetase-like"/>
    <property type="match status" value="1"/>
</dbReference>
<accession>A0A2G8T5J7</accession>
<keyword evidence="2" id="KW-1185">Reference proteome</keyword>
<dbReference type="PANTHER" id="PTHR36932">
    <property type="entry name" value="CAPSULAR POLYSACCHARIDE BIOSYNTHESIS PROTEIN"/>
    <property type="match status" value="1"/>
</dbReference>
<dbReference type="AlphaFoldDB" id="A0A2G8T5J7"/>
<organism evidence="1 2">
    <name type="scientific">Massilia psychrophila</name>
    <dbReference type="NCBI Taxonomy" id="1603353"/>
    <lineage>
        <taxon>Bacteria</taxon>
        <taxon>Pseudomonadati</taxon>
        <taxon>Pseudomonadota</taxon>
        <taxon>Betaproteobacteria</taxon>
        <taxon>Burkholderiales</taxon>
        <taxon>Oxalobacteraceae</taxon>
        <taxon>Telluria group</taxon>
        <taxon>Massilia</taxon>
    </lineage>
</organism>
<evidence type="ECO:0000313" key="1">
    <source>
        <dbReference type="EMBL" id="PIL41316.1"/>
    </source>
</evidence>
<dbReference type="InterPro" id="IPR053158">
    <property type="entry name" value="CapK_Type1_Caps_Biosynth"/>
</dbReference>
<name>A0A2G8T5J7_9BURK</name>
<reference evidence="1 2" key="1">
    <citation type="submission" date="2017-10" db="EMBL/GenBank/DDBJ databases">
        <title>Massilia psychrophilum sp. nov., a novel purple-pigmented bacterium isolated from Tianshan glacier, Xinjiang Municipality, China.</title>
        <authorList>
            <person name="Wang H."/>
        </authorList>
    </citation>
    <scope>NUCLEOTIDE SEQUENCE [LARGE SCALE GENOMIC DNA]</scope>
    <source>
        <strain evidence="1 2">JCM 30813</strain>
    </source>
</reference>
<evidence type="ECO:0000313" key="2">
    <source>
        <dbReference type="Proteomes" id="UP000228593"/>
    </source>
</evidence>
<dbReference type="EMBL" id="PDOB01000002">
    <property type="protein sequence ID" value="PIL41316.1"/>
    <property type="molecule type" value="Genomic_DNA"/>
</dbReference>
<dbReference type="PANTHER" id="PTHR36932:SF1">
    <property type="entry name" value="CAPSULAR POLYSACCHARIDE BIOSYNTHESIS PROTEIN"/>
    <property type="match status" value="1"/>
</dbReference>
<dbReference type="InterPro" id="IPR042099">
    <property type="entry name" value="ANL_N_sf"/>
</dbReference>
<comment type="caution">
    <text evidence="1">The sequence shown here is derived from an EMBL/GenBank/DDBJ whole genome shotgun (WGS) entry which is preliminary data.</text>
</comment>
<proteinExistence type="predicted"/>
<gene>
    <name evidence="1" type="ORF">CR103_02060</name>
</gene>
<evidence type="ECO:0008006" key="3">
    <source>
        <dbReference type="Google" id="ProtNLM"/>
    </source>
</evidence>